<dbReference type="PANTHER" id="PTHR43166">
    <property type="entry name" value="AMINO ACID IMPORT ATP-BINDING PROTEIN"/>
    <property type="match status" value="1"/>
</dbReference>
<dbReference type="CDD" id="cd03256">
    <property type="entry name" value="ABC_PhnC_transporter"/>
    <property type="match status" value="1"/>
</dbReference>
<evidence type="ECO:0000256" key="5">
    <source>
        <dbReference type="ARBA" id="ARBA00022967"/>
    </source>
</evidence>
<sequence>MSEAQVVIKNVSKTFDNGGTQALKELSLEIQPGEFVVTLGPSGAGKSTLLRTLNRLIEPSTGHIWLDGEEVTGAPPARLRKIRHHIGMIFQEFNLIDRASVLTNVLAGCLGDTPALWSWVNHFSKENWRTAFDHLKRLGLEGFWDQRADRLSGGQRQRVGIARALMQKPKVLLADEPVASLDPSSARGILDHLKDINRQDGVTVICNLHQPELAREYAGRILGLRDGELIFDGPPGEFKDALLEQLYGAETAA</sequence>
<keyword evidence="1" id="KW-0813">Transport</keyword>
<evidence type="ECO:0000256" key="3">
    <source>
        <dbReference type="ARBA" id="ARBA00022741"/>
    </source>
</evidence>
<proteinExistence type="predicted"/>
<dbReference type="KEGG" id="nli:G3M70_03250"/>
<feature type="domain" description="ABC transporter" evidence="7">
    <location>
        <begin position="6"/>
        <end position="251"/>
    </location>
</feature>
<dbReference type="PANTHER" id="PTHR43166:SF6">
    <property type="entry name" value="PHOSPHONATES IMPORT ATP-BINDING PROTEIN PHNC"/>
    <property type="match status" value="1"/>
</dbReference>
<dbReference type="EMBL" id="CP048685">
    <property type="protein sequence ID" value="QPJ63692.1"/>
    <property type="molecule type" value="Genomic_DNA"/>
</dbReference>
<keyword evidence="3" id="KW-0547">Nucleotide-binding</keyword>
<dbReference type="InterPro" id="IPR003593">
    <property type="entry name" value="AAA+_ATPase"/>
</dbReference>
<dbReference type="Pfam" id="PF00005">
    <property type="entry name" value="ABC_tran"/>
    <property type="match status" value="1"/>
</dbReference>
<keyword evidence="6" id="KW-0472">Membrane</keyword>
<evidence type="ECO:0000313" key="8">
    <source>
        <dbReference type="EMBL" id="QPJ63692.1"/>
    </source>
</evidence>
<dbReference type="NCBIfam" id="TIGR02315">
    <property type="entry name" value="ABC_phnC"/>
    <property type="match status" value="1"/>
</dbReference>
<gene>
    <name evidence="8" type="primary">phnC</name>
    <name evidence="8" type="ORF">G3M70_03250</name>
</gene>
<dbReference type="PROSITE" id="PS00211">
    <property type="entry name" value="ABC_TRANSPORTER_1"/>
    <property type="match status" value="1"/>
</dbReference>
<accession>A0A7T0BZC9</accession>
<dbReference type="InterPro" id="IPR003439">
    <property type="entry name" value="ABC_transporter-like_ATP-bd"/>
</dbReference>
<dbReference type="SUPFAM" id="SSF52540">
    <property type="entry name" value="P-loop containing nucleoside triphosphate hydrolases"/>
    <property type="match status" value="1"/>
</dbReference>
<keyword evidence="2" id="KW-1003">Cell membrane</keyword>
<keyword evidence="5" id="KW-1278">Translocase</keyword>
<dbReference type="GO" id="GO:0015416">
    <property type="term" value="F:ABC-type phosphonate transporter activity"/>
    <property type="evidence" value="ECO:0007669"/>
    <property type="project" value="InterPro"/>
</dbReference>
<dbReference type="InterPro" id="IPR012693">
    <property type="entry name" value="ABC_transpr_PhnC"/>
</dbReference>
<evidence type="ECO:0000256" key="4">
    <source>
        <dbReference type="ARBA" id="ARBA00022840"/>
    </source>
</evidence>
<evidence type="ECO:0000256" key="1">
    <source>
        <dbReference type="ARBA" id="ARBA00022448"/>
    </source>
</evidence>
<dbReference type="PROSITE" id="PS50893">
    <property type="entry name" value="ABC_TRANSPORTER_2"/>
    <property type="match status" value="1"/>
</dbReference>
<protein>
    <submittedName>
        <fullName evidence="8">Phosphonate ABC transporter ATP-binding protein</fullName>
    </submittedName>
</protein>
<dbReference type="AlphaFoldDB" id="A0A7T0BZC9"/>
<evidence type="ECO:0000256" key="2">
    <source>
        <dbReference type="ARBA" id="ARBA00022475"/>
    </source>
</evidence>
<dbReference type="Gene3D" id="3.40.50.300">
    <property type="entry name" value="P-loop containing nucleotide triphosphate hydrolases"/>
    <property type="match status" value="1"/>
</dbReference>
<keyword evidence="4 8" id="KW-0067">ATP-binding</keyword>
<organism evidence="8 9">
    <name type="scientific">Candidatus Nitronauta litoralis</name>
    <dbReference type="NCBI Taxonomy" id="2705533"/>
    <lineage>
        <taxon>Bacteria</taxon>
        <taxon>Pseudomonadati</taxon>
        <taxon>Nitrospinota/Tectimicrobiota group</taxon>
        <taxon>Nitrospinota</taxon>
        <taxon>Nitrospinia</taxon>
        <taxon>Nitrospinales</taxon>
        <taxon>Nitrospinaceae</taxon>
        <taxon>Candidatus Nitronauta</taxon>
    </lineage>
</organism>
<evidence type="ECO:0000259" key="7">
    <source>
        <dbReference type="PROSITE" id="PS50893"/>
    </source>
</evidence>
<dbReference type="SMART" id="SM00382">
    <property type="entry name" value="AAA"/>
    <property type="match status" value="1"/>
</dbReference>
<dbReference type="Proteomes" id="UP000594688">
    <property type="component" value="Chromosome"/>
</dbReference>
<dbReference type="GO" id="GO:0016887">
    <property type="term" value="F:ATP hydrolysis activity"/>
    <property type="evidence" value="ECO:0007669"/>
    <property type="project" value="InterPro"/>
</dbReference>
<evidence type="ECO:0000256" key="6">
    <source>
        <dbReference type="ARBA" id="ARBA00023136"/>
    </source>
</evidence>
<dbReference type="InterPro" id="IPR017871">
    <property type="entry name" value="ABC_transporter-like_CS"/>
</dbReference>
<dbReference type="InterPro" id="IPR050086">
    <property type="entry name" value="MetN_ABC_transporter-like"/>
</dbReference>
<dbReference type="GO" id="GO:0016020">
    <property type="term" value="C:membrane"/>
    <property type="evidence" value="ECO:0007669"/>
    <property type="project" value="InterPro"/>
</dbReference>
<evidence type="ECO:0000313" key="9">
    <source>
        <dbReference type="Proteomes" id="UP000594688"/>
    </source>
</evidence>
<dbReference type="InterPro" id="IPR027417">
    <property type="entry name" value="P-loop_NTPase"/>
</dbReference>
<dbReference type="GO" id="GO:0005524">
    <property type="term" value="F:ATP binding"/>
    <property type="evidence" value="ECO:0007669"/>
    <property type="project" value="UniProtKB-KW"/>
</dbReference>
<reference evidence="8 9" key="1">
    <citation type="submission" date="2020-02" db="EMBL/GenBank/DDBJ databases">
        <title>Genomic and physiological characterization of two novel Nitrospinaceae genera.</title>
        <authorList>
            <person name="Mueller A.J."/>
            <person name="Jung M.-Y."/>
            <person name="Strachan C.R."/>
            <person name="Herbold C.W."/>
            <person name="Kirkegaard R.H."/>
            <person name="Daims H."/>
        </authorList>
    </citation>
    <scope>NUCLEOTIDE SEQUENCE [LARGE SCALE GENOMIC DNA]</scope>
    <source>
        <strain evidence="8">EB</strain>
    </source>
</reference>
<name>A0A7T0BZC9_9BACT</name>